<dbReference type="RefSeq" id="XP_067918610.1">
    <property type="nucleotide sequence ID" value="XM_068069415.1"/>
</dbReference>
<dbReference type="OrthoDB" id="360581at2759"/>
<gene>
    <name evidence="2" type="ORF">CSUI_009299</name>
</gene>
<feature type="compositionally biased region" description="Basic and acidic residues" evidence="1">
    <location>
        <begin position="499"/>
        <end position="520"/>
    </location>
</feature>
<organism evidence="2 3">
    <name type="scientific">Cystoisospora suis</name>
    <dbReference type="NCBI Taxonomy" id="483139"/>
    <lineage>
        <taxon>Eukaryota</taxon>
        <taxon>Sar</taxon>
        <taxon>Alveolata</taxon>
        <taxon>Apicomplexa</taxon>
        <taxon>Conoidasida</taxon>
        <taxon>Coccidia</taxon>
        <taxon>Eucoccidiorida</taxon>
        <taxon>Eimeriorina</taxon>
        <taxon>Sarcocystidae</taxon>
        <taxon>Cystoisospora</taxon>
    </lineage>
</organism>
<comment type="caution">
    <text evidence="2">The sequence shown here is derived from an EMBL/GenBank/DDBJ whole genome shotgun (WGS) entry which is preliminary data.</text>
</comment>
<dbReference type="InterPro" id="IPR042236">
    <property type="entry name" value="PI3K_accessory_sf"/>
</dbReference>
<dbReference type="GeneID" id="94432626"/>
<accession>A0A2C6KK78</accession>
<feature type="compositionally biased region" description="Basic and acidic residues" evidence="1">
    <location>
        <begin position="480"/>
        <end position="492"/>
    </location>
</feature>
<dbReference type="Gene3D" id="1.25.40.70">
    <property type="entry name" value="Phosphatidylinositol 3-kinase, accessory domain (PIK)"/>
    <property type="match status" value="1"/>
</dbReference>
<protein>
    <submittedName>
        <fullName evidence="2">Transmembrane protein</fullName>
    </submittedName>
</protein>
<dbReference type="VEuPathDB" id="ToxoDB:CSUI_009299"/>
<feature type="compositionally biased region" description="Low complexity" evidence="1">
    <location>
        <begin position="303"/>
        <end position="313"/>
    </location>
</feature>
<feature type="region of interest" description="Disordered" evidence="1">
    <location>
        <begin position="36"/>
        <end position="144"/>
    </location>
</feature>
<keyword evidence="3" id="KW-1185">Reference proteome</keyword>
<dbReference type="EMBL" id="MIGC01005511">
    <property type="protein sequence ID" value="PHJ16885.1"/>
    <property type="molecule type" value="Genomic_DNA"/>
</dbReference>
<name>A0A2C6KK78_9APIC</name>
<dbReference type="AlphaFoldDB" id="A0A2C6KK78"/>
<feature type="compositionally biased region" description="Low complexity" evidence="1">
    <location>
        <begin position="60"/>
        <end position="70"/>
    </location>
</feature>
<sequence length="520" mass="61461">MEDGVKLLEYASKLIEEKEKKDLIEKVQDVWRRYRESLRPSSLTKADNEELHERARHLHLLLPPSSSSSRSPKKEEEQQRVQTDSMRRASSTPSVREERKDKEKEEEYQIEKEEEGETEEEEEKSKKKKKKKKEKDHDTVKKRRKNIKELETAVRTQGNLLKRFYDKAIEEIRDLQLKSGLHARALYHSIHKALWDHGALKPFRKRTGKNQQKATIEADEISPYLKPPPEASCLDRLEATEAFARAVECEDFMTACKLLRTKTRLLMFKTRPRLLAKFLDLYSLVHSKKKTKEEEEKEEIGEETTAASSSSFSPQKDLKSDDPLSDSLSNIQQEEEEEKEEKKKNDHAKERRRKRLTRKEKNARKRIFVRPPLGGPYSERDLNFFRKVWWTTLRKPKVLIKLLEPVAEWDKEEAKQMYLQQLAEFRERQREKNIQFWRERGVDLTKYTDDFTEAKGLDWIKDMQSQGALDQPPPSLIQPIKEEANEVEKEKTGEEDDVANQREEEKKGSEEEEEKVEKDA</sequence>
<evidence type="ECO:0000256" key="1">
    <source>
        <dbReference type="SAM" id="MobiDB-lite"/>
    </source>
</evidence>
<feature type="compositionally biased region" description="Basic and acidic residues" evidence="1">
    <location>
        <begin position="340"/>
        <end position="349"/>
    </location>
</feature>
<feature type="region of interest" description="Disordered" evidence="1">
    <location>
        <begin position="290"/>
        <end position="356"/>
    </location>
</feature>
<reference evidence="2 3" key="1">
    <citation type="journal article" date="2017" name="Int. J. Parasitol.">
        <title>The genome of the protozoan parasite Cystoisospora suis and a reverse vaccinology approach to identify vaccine candidates.</title>
        <authorList>
            <person name="Palmieri N."/>
            <person name="Shrestha A."/>
            <person name="Ruttkowski B."/>
            <person name="Beck T."/>
            <person name="Vogl C."/>
            <person name="Tomley F."/>
            <person name="Blake D.P."/>
            <person name="Joachim A."/>
        </authorList>
    </citation>
    <scope>NUCLEOTIDE SEQUENCE [LARGE SCALE GENOMIC DNA]</scope>
    <source>
        <strain evidence="2 3">Wien I</strain>
    </source>
</reference>
<proteinExistence type="predicted"/>
<evidence type="ECO:0000313" key="2">
    <source>
        <dbReference type="EMBL" id="PHJ16885.1"/>
    </source>
</evidence>
<feature type="region of interest" description="Disordered" evidence="1">
    <location>
        <begin position="465"/>
        <end position="520"/>
    </location>
</feature>
<keyword evidence="2" id="KW-0812">Transmembrane</keyword>
<feature type="compositionally biased region" description="Basic residues" evidence="1">
    <location>
        <begin position="126"/>
        <end position="144"/>
    </location>
</feature>
<evidence type="ECO:0000313" key="3">
    <source>
        <dbReference type="Proteomes" id="UP000221165"/>
    </source>
</evidence>
<feature type="compositionally biased region" description="Basic and acidic residues" evidence="1">
    <location>
        <begin position="95"/>
        <end position="111"/>
    </location>
</feature>
<dbReference type="Proteomes" id="UP000221165">
    <property type="component" value="Unassembled WGS sequence"/>
</dbReference>
<keyword evidence="2" id="KW-0472">Membrane</keyword>
<feature type="compositionally biased region" description="Polar residues" evidence="1">
    <location>
        <begin position="80"/>
        <end position="94"/>
    </location>
</feature>
<feature type="compositionally biased region" description="Acidic residues" evidence="1">
    <location>
        <begin position="112"/>
        <end position="122"/>
    </location>
</feature>